<dbReference type="NCBIfam" id="NF005757">
    <property type="entry name" value="PRK07581.1"/>
    <property type="match status" value="1"/>
</dbReference>
<dbReference type="GeneID" id="96008309"/>
<dbReference type="EMBL" id="JAAQHG020000024">
    <property type="protein sequence ID" value="KAL1584655.1"/>
    <property type="molecule type" value="Genomic_DNA"/>
</dbReference>
<comment type="caution">
    <text evidence="4">The sequence shown here is derived from an EMBL/GenBank/DDBJ whole genome shotgun (WGS) entry which is preliminary data.</text>
</comment>
<evidence type="ECO:0000313" key="5">
    <source>
        <dbReference type="Proteomes" id="UP000803884"/>
    </source>
</evidence>
<keyword evidence="5" id="KW-1185">Reference proteome</keyword>
<organism evidence="4 5">
    <name type="scientific">Cladosporium halotolerans</name>
    <dbReference type="NCBI Taxonomy" id="1052096"/>
    <lineage>
        <taxon>Eukaryota</taxon>
        <taxon>Fungi</taxon>
        <taxon>Dikarya</taxon>
        <taxon>Ascomycota</taxon>
        <taxon>Pezizomycotina</taxon>
        <taxon>Dothideomycetes</taxon>
        <taxon>Dothideomycetidae</taxon>
        <taxon>Cladosporiales</taxon>
        <taxon>Cladosporiaceae</taxon>
        <taxon>Cladosporium</taxon>
    </lineage>
</organism>
<proteinExistence type="inferred from homology"/>
<protein>
    <recommendedName>
        <fullName evidence="3">AB hydrolase-1 domain-containing protein</fullName>
    </recommendedName>
</protein>
<dbReference type="SUPFAM" id="SSF53474">
    <property type="entry name" value="alpha/beta-Hydrolases"/>
    <property type="match status" value="1"/>
</dbReference>
<dbReference type="PANTHER" id="PTHR32268:SF15">
    <property type="entry name" value="HOMOSERINE ACETYLTRANSFERASE FAMILY PROTEIN (AFU_ORTHOLOGUE AFUA_1G15350)"/>
    <property type="match status" value="1"/>
</dbReference>
<dbReference type="GO" id="GO:0016747">
    <property type="term" value="F:acyltransferase activity, transferring groups other than amino-acyl groups"/>
    <property type="evidence" value="ECO:0007669"/>
    <property type="project" value="InterPro"/>
</dbReference>
<dbReference type="PIRSF" id="PIRSF000443">
    <property type="entry name" value="Homoser_Ac_trans"/>
    <property type="match status" value="1"/>
</dbReference>
<feature type="active site" evidence="2">
    <location>
        <position position="328"/>
    </location>
</feature>
<dbReference type="InterPro" id="IPR008220">
    <property type="entry name" value="HAT_MetX-like"/>
</dbReference>
<dbReference type="Gene3D" id="3.40.50.1820">
    <property type="entry name" value="alpha/beta hydrolase"/>
    <property type="match status" value="1"/>
</dbReference>
<feature type="active site" evidence="2">
    <location>
        <position position="297"/>
    </location>
</feature>
<feature type="active site" description="Nucleophile" evidence="2">
    <location>
        <position position="127"/>
    </location>
</feature>
<dbReference type="Proteomes" id="UP000803884">
    <property type="component" value="Unassembled WGS sequence"/>
</dbReference>
<sequence>MTTEEYKTHALGDFALQSGRTLKDAHLAYLTLGSPSNPTILYPTWYSGLISSNLWLTGPDKTLNPDKYFIVIPALFGNGQSTSPSNTSLPQGEAFPEVTFYDNVRAQHDLLTRGLGVTRLRAVVGWSMGAAQSFQWATQYPDFMELCVPFCGSARTSDHNKVFLEGVKAALLSAKGARSGGVCAGEVSGEGGHRGWTEGESGVGLRALGRVYAGWGLSQAFYREKLYQTVLGFKDLEDFMINFWEAWALSKDPENMLVMLHTWQAGDVSKQEPYNGDFSAAMKGIKAKTLVMPAKTDLYFPPEDSEIEVENMRPGIGELKVFPSIWGHWAGGPGDSKEDVKWLDDNLRKLFDENPSQA</sequence>
<dbReference type="InterPro" id="IPR000073">
    <property type="entry name" value="AB_hydrolase_1"/>
</dbReference>
<evidence type="ECO:0000256" key="1">
    <source>
        <dbReference type="ARBA" id="ARBA00006886"/>
    </source>
</evidence>
<gene>
    <name evidence="4" type="ORF">WHR41_06866</name>
</gene>
<feature type="domain" description="AB hydrolase-1" evidence="3">
    <location>
        <begin position="51"/>
        <end position="144"/>
    </location>
</feature>
<dbReference type="AlphaFoldDB" id="A0AB34KIN6"/>
<reference evidence="4 5" key="1">
    <citation type="journal article" date="2020" name="Microbiol. Resour. Announc.">
        <title>Draft Genome Sequence of a Cladosporium Species Isolated from the Mesophotic Ascidian Didemnum maculosum.</title>
        <authorList>
            <person name="Gioti A."/>
            <person name="Siaperas R."/>
            <person name="Nikolaivits E."/>
            <person name="Le Goff G."/>
            <person name="Ouazzani J."/>
            <person name="Kotoulas G."/>
            <person name="Topakas E."/>
        </authorList>
    </citation>
    <scope>NUCLEOTIDE SEQUENCE [LARGE SCALE GENOMIC DNA]</scope>
    <source>
        <strain evidence="4 5">TM138-S3</strain>
    </source>
</reference>
<dbReference type="PANTHER" id="PTHR32268">
    <property type="entry name" value="HOMOSERINE O-ACETYLTRANSFERASE"/>
    <property type="match status" value="1"/>
</dbReference>
<dbReference type="RefSeq" id="XP_069227761.1">
    <property type="nucleotide sequence ID" value="XM_069375471.1"/>
</dbReference>
<comment type="similarity">
    <text evidence="1">Belongs to the AB hydrolase superfamily. MetX family.</text>
</comment>
<accession>A0AB34KIN6</accession>
<dbReference type="Pfam" id="PF00561">
    <property type="entry name" value="Abhydrolase_1"/>
    <property type="match status" value="1"/>
</dbReference>
<evidence type="ECO:0000256" key="2">
    <source>
        <dbReference type="PIRSR" id="PIRSR000443-1"/>
    </source>
</evidence>
<evidence type="ECO:0000313" key="4">
    <source>
        <dbReference type="EMBL" id="KAL1584655.1"/>
    </source>
</evidence>
<name>A0AB34KIN6_9PEZI</name>
<dbReference type="InterPro" id="IPR029058">
    <property type="entry name" value="AB_hydrolase_fold"/>
</dbReference>
<evidence type="ECO:0000259" key="3">
    <source>
        <dbReference type="Pfam" id="PF00561"/>
    </source>
</evidence>